<dbReference type="EMBL" id="IACJ01017692">
    <property type="protein sequence ID" value="LAA37833.1"/>
    <property type="molecule type" value="Transcribed_RNA"/>
</dbReference>
<accession>A0A2D4ERJ5</accession>
<protein>
    <recommendedName>
        <fullName evidence="2">DUF4219 domain-containing protein</fullName>
    </recommendedName>
</protein>
<sequence length="99" mass="11300">MAQEQSTSISLITRLDETNYVSWSMKCSLLLHKDRLWTVVNNPPDVTAWGPLNDEDKKKITDFNRDNEKALCIIGLTLSDHQLAHICGEKSVARCWDIL</sequence>
<reference evidence="1" key="1">
    <citation type="submission" date="2017-07" db="EMBL/GenBank/DDBJ databases">
        <authorList>
            <person name="Mikheyev A."/>
            <person name="Grau M."/>
        </authorList>
    </citation>
    <scope>NUCLEOTIDE SEQUENCE</scope>
    <source>
        <tissue evidence="1">Venom_gland</tissue>
    </source>
</reference>
<organism evidence="1">
    <name type="scientific">Micrurus corallinus</name>
    <name type="common">Brazilian coral snake</name>
    <dbReference type="NCBI Taxonomy" id="54390"/>
    <lineage>
        <taxon>Eukaryota</taxon>
        <taxon>Metazoa</taxon>
        <taxon>Chordata</taxon>
        <taxon>Craniata</taxon>
        <taxon>Vertebrata</taxon>
        <taxon>Euteleostomi</taxon>
        <taxon>Lepidosauria</taxon>
        <taxon>Squamata</taxon>
        <taxon>Bifurcata</taxon>
        <taxon>Unidentata</taxon>
        <taxon>Episquamata</taxon>
        <taxon>Toxicofera</taxon>
        <taxon>Serpentes</taxon>
        <taxon>Colubroidea</taxon>
        <taxon>Elapidae</taxon>
        <taxon>Elapinae</taxon>
        <taxon>Micrurus</taxon>
    </lineage>
</organism>
<dbReference type="AlphaFoldDB" id="A0A2D4ERJ5"/>
<reference evidence="1" key="2">
    <citation type="submission" date="2017-11" db="EMBL/GenBank/DDBJ databases">
        <title>Coralsnake Venomics: Analyses of Venom Gland Transcriptomes and Proteomes of Six Brazilian Taxa.</title>
        <authorList>
            <person name="Aird S.D."/>
            <person name="Jorge da Silva N."/>
            <person name="Qiu L."/>
            <person name="Villar-Briones A."/>
            <person name="Aparecida-Saddi V."/>
            <person name="Campos-Telles M.P."/>
            <person name="Grau M."/>
            <person name="Mikheyev A.S."/>
        </authorList>
    </citation>
    <scope>NUCLEOTIDE SEQUENCE</scope>
    <source>
        <tissue evidence="1">Venom_gland</tissue>
    </source>
</reference>
<evidence type="ECO:0008006" key="2">
    <source>
        <dbReference type="Google" id="ProtNLM"/>
    </source>
</evidence>
<proteinExistence type="predicted"/>
<name>A0A2D4ERJ5_MICCO</name>
<evidence type="ECO:0000313" key="1">
    <source>
        <dbReference type="EMBL" id="LAA37833.1"/>
    </source>
</evidence>